<evidence type="ECO:0000313" key="6">
    <source>
        <dbReference type="Proteomes" id="UP000051621"/>
    </source>
</evidence>
<comment type="similarity">
    <text evidence="1 4">Belongs to the glycosyl hydrolase 1 family.</text>
</comment>
<organism evidence="5 6">
    <name type="scientific">Liquorilactobacillus capillatus DSM 19910</name>
    <dbReference type="NCBI Taxonomy" id="1423731"/>
    <lineage>
        <taxon>Bacteria</taxon>
        <taxon>Bacillati</taxon>
        <taxon>Bacillota</taxon>
        <taxon>Bacilli</taxon>
        <taxon>Lactobacillales</taxon>
        <taxon>Lactobacillaceae</taxon>
        <taxon>Liquorilactobacillus</taxon>
    </lineage>
</organism>
<dbReference type="OrthoDB" id="1688691at2"/>
<evidence type="ECO:0000256" key="1">
    <source>
        <dbReference type="ARBA" id="ARBA00010838"/>
    </source>
</evidence>
<dbReference type="PATRIC" id="fig|1423731.3.peg.1833"/>
<dbReference type="PRINTS" id="PR00131">
    <property type="entry name" value="GLHYDRLASE1"/>
</dbReference>
<keyword evidence="2" id="KW-0378">Hydrolase</keyword>
<name>A0A0R1M628_9LACO</name>
<dbReference type="PROSITE" id="PS00653">
    <property type="entry name" value="GLYCOSYL_HYDROL_F1_2"/>
    <property type="match status" value="1"/>
</dbReference>
<keyword evidence="6" id="KW-1185">Reference proteome</keyword>
<dbReference type="Proteomes" id="UP000051621">
    <property type="component" value="Unassembled WGS sequence"/>
</dbReference>
<evidence type="ECO:0000256" key="4">
    <source>
        <dbReference type="RuleBase" id="RU003690"/>
    </source>
</evidence>
<dbReference type="STRING" id="1423731.FC81_GL001788"/>
<reference evidence="5 6" key="1">
    <citation type="journal article" date="2015" name="Genome Announc.">
        <title>Expanding the biotechnology potential of lactobacilli through comparative genomics of 213 strains and associated genera.</title>
        <authorList>
            <person name="Sun Z."/>
            <person name="Harris H.M."/>
            <person name="McCann A."/>
            <person name="Guo C."/>
            <person name="Argimon S."/>
            <person name="Zhang W."/>
            <person name="Yang X."/>
            <person name="Jeffery I.B."/>
            <person name="Cooney J.C."/>
            <person name="Kagawa T.F."/>
            <person name="Liu W."/>
            <person name="Song Y."/>
            <person name="Salvetti E."/>
            <person name="Wrobel A."/>
            <person name="Rasinkangas P."/>
            <person name="Parkhill J."/>
            <person name="Rea M.C."/>
            <person name="O'Sullivan O."/>
            <person name="Ritari J."/>
            <person name="Douillard F.P."/>
            <person name="Paul Ross R."/>
            <person name="Yang R."/>
            <person name="Briner A.E."/>
            <person name="Felis G.E."/>
            <person name="de Vos W.M."/>
            <person name="Barrangou R."/>
            <person name="Klaenhammer T.R."/>
            <person name="Caufield P.W."/>
            <person name="Cui Y."/>
            <person name="Zhang H."/>
            <person name="O'Toole P.W."/>
        </authorList>
    </citation>
    <scope>NUCLEOTIDE SEQUENCE [LARGE SCALE GENOMIC DNA]</scope>
    <source>
        <strain evidence="5 6">DSM 19910</strain>
    </source>
</reference>
<dbReference type="GO" id="GO:0005829">
    <property type="term" value="C:cytosol"/>
    <property type="evidence" value="ECO:0007669"/>
    <property type="project" value="TreeGrafter"/>
</dbReference>
<dbReference type="Pfam" id="PF00232">
    <property type="entry name" value="Glyco_hydro_1"/>
    <property type="match status" value="1"/>
</dbReference>
<dbReference type="InterPro" id="IPR001360">
    <property type="entry name" value="Glyco_hydro_1"/>
</dbReference>
<sequence length="462" mass="52707">MVKQQSNEFPKDFLWGASTSAYQVEGAWNEDGKGKSTQDVLTPPPHTTDFKVTSDFYHHMKDDVKLMAEMGLKSYRFSVAWSRIIPAGRGKVNPKGVEFYSKLIDELLKYDIEPIVTMFHFDLPLDLAQEGGWSNRSIVTDFKNYAKVLFEAYGDRVKYWLTINEQNMMVLHGDLLGTATTNGLKATYQQNHHMLLAQAEAMILCHQMLPHAKIAPAPNIVCVYPASDKAEDNLAASNWRSLRNWLYLDAGVKGTFNPVVYAYLKKRDALPDIADGDMEILKAGRPDFIAFNYYNSSTAALEPVASKLMRDDFTAEKDFFYEVGNNNFDVSPFGVAIDPLGLRITLREIYDRYRLPLMVTENGVGLKDTVDENGEVDDQDRIDYYRQHVQAMHEAIEDGVELLGYSPWSALDLVSTHEGFRKRYGFIFINRSDSDLKDLRRIPKKSFYWYQKLIKNNGGITD</sequence>
<evidence type="ECO:0000313" key="5">
    <source>
        <dbReference type="EMBL" id="KRL03534.1"/>
    </source>
</evidence>
<dbReference type="InterPro" id="IPR033132">
    <property type="entry name" value="GH_1_N_CS"/>
</dbReference>
<evidence type="ECO:0000256" key="3">
    <source>
        <dbReference type="ARBA" id="ARBA00023295"/>
    </source>
</evidence>
<protein>
    <submittedName>
        <fullName evidence="5">6-phospho-beta-glucosidase</fullName>
    </submittedName>
</protein>
<gene>
    <name evidence="5" type="ORF">FC81_GL001788</name>
</gene>
<dbReference type="EMBL" id="AZEF01000002">
    <property type="protein sequence ID" value="KRL03534.1"/>
    <property type="molecule type" value="Genomic_DNA"/>
</dbReference>
<keyword evidence="3" id="KW-0326">Glycosidase</keyword>
<dbReference type="GO" id="GO:0016052">
    <property type="term" value="P:carbohydrate catabolic process"/>
    <property type="evidence" value="ECO:0007669"/>
    <property type="project" value="TreeGrafter"/>
</dbReference>
<proteinExistence type="inferred from homology"/>
<dbReference type="AlphaFoldDB" id="A0A0R1M628"/>
<dbReference type="Gene3D" id="3.20.20.80">
    <property type="entry name" value="Glycosidases"/>
    <property type="match status" value="1"/>
</dbReference>
<dbReference type="PANTHER" id="PTHR10353:SF136">
    <property type="entry name" value="ARYL-PHOSPHO-BETA-D-GLUCOSIDASE BGLC"/>
    <property type="match status" value="1"/>
</dbReference>
<accession>A0A0R1M628</accession>
<comment type="caution">
    <text evidence="5">The sequence shown here is derived from an EMBL/GenBank/DDBJ whole genome shotgun (WGS) entry which is preliminary data.</text>
</comment>
<dbReference type="FunFam" id="3.20.20.80:FF:000004">
    <property type="entry name" value="Beta-glucosidase 6-phospho-beta-glucosidase"/>
    <property type="match status" value="1"/>
</dbReference>
<dbReference type="InterPro" id="IPR017853">
    <property type="entry name" value="GH"/>
</dbReference>
<dbReference type="RefSeq" id="WP_057741651.1">
    <property type="nucleotide sequence ID" value="NZ_AZEF01000002.1"/>
</dbReference>
<dbReference type="SUPFAM" id="SSF51445">
    <property type="entry name" value="(Trans)glycosidases"/>
    <property type="match status" value="1"/>
</dbReference>
<dbReference type="GO" id="GO:0008422">
    <property type="term" value="F:beta-glucosidase activity"/>
    <property type="evidence" value="ECO:0007669"/>
    <property type="project" value="TreeGrafter"/>
</dbReference>
<evidence type="ECO:0000256" key="2">
    <source>
        <dbReference type="ARBA" id="ARBA00022801"/>
    </source>
</evidence>
<dbReference type="PANTHER" id="PTHR10353">
    <property type="entry name" value="GLYCOSYL HYDROLASE"/>
    <property type="match status" value="1"/>
</dbReference>